<dbReference type="InterPro" id="IPR036063">
    <property type="entry name" value="Smr_dom_sf"/>
</dbReference>
<dbReference type="PROSITE" id="PS51140">
    <property type="entry name" value="CUE"/>
    <property type="match status" value="1"/>
</dbReference>
<proteinExistence type="predicted"/>
<dbReference type="GO" id="GO:0005634">
    <property type="term" value="C:nucleus"/>
    <property type="evidence" value="ECO:0007669"/>
    <property type="project" value="TreeGrafter"/>
</dbReference>
<dbReference type="InterPro" id="IPR003892">
    <property type="entry name" value="CUE"/>
</dbReference>
<dbReference type="CDD" id="cd14279">
    <property type="entry name" value="CUE"/>
    <property type="match status" value="2"/>
</dbReference>
<name>H8X0S2_CANO9</name>
<protein>
    <submittedName>
        <fullName evidence="5">Cue2 protein</fullName>
    </submittedName>
</protein>
<organism evidence="5 6">
    <name type="scientific">Candida orthopsilosis (strain 90-125)</name>
    <name type="common">Yeast</name>
    <dbReference type="NCBI Taxonomy" id="1136231"/>
    <lineage>
        <taxon>Eukaryota</taxon>
        <taxon>Fungi</taxon>
        <taxon>Dikarya</taxon>
        <taxon>Ascomycota</taxon>
        <taxon>Saccharomycotina</taxon>
        <taxon>Pichiomycetes</taxon>
        <taxon>Debaryomycetaceae</taxon>
        <taxon>Candida/Lodderomyces clade</taxon>
        <taxon>Candida</taxon>
    </lineage>
</organism>
<evidence type="ECO:0000313" key="5">
    <source>
        <dbReference type="EMBL" id="CCG21961.1"/>
    </source>
</evidence>
<dbReference type="RefSeq" id="XP_003867399.1">
    <property type="nucleotide sequence ID" value="XM_003867351.1"/>
</dbReference>
<accession>H8X0S2</accession>
<dbReference type="GeneID" id="14538318"/>
<dbReference type="GO" id="GO:0004519">
    <property type="term" value="F:endonuclease activity"/>
    <property type="evidence" value="ECO:0007669"/>
    <property type="project" value="TreeGrafter"/>
</dbReference>
<feature type="compositionally biased region" description="Low complexity" evidence="2">
    <location>
        <begin position="58"/>
        <end position="78"/>
    </location>
</feature>
<dbReference type="KEGG" id="cot:CORT_0B02460"/>
<evidence type="ECO:0000259" key="3">
    <source>
        <dbReference type="PROSITE" id="PS50828"/>
    </source>
</evidence>
<dbReference type="Pfam" id="PF02845">
    <property type="entry name" value="CUE"/>
    <property type="match status" value="1"/>
</dbReference>
<dbReference type="AlphaFoldDB" id="H8X0S2"/>
<dbReference type="PANTHER" id="PTHR46535">
    <property type="entry name" value="NEDD4-BINDING PROTEIN 2"/>
    <property type="match status" value="1"/>
</dbReference>
<dbReference type="InterPro" id="IPR002625">
    <property type="entry name" value="Smr_dom"/>
</dbReference>
<dbReference type="EMBL" id="HE681720">
    <property type="protein sequence ID" value="CCG21961.1"/>
    <property type="molecule type" value="Genomic_DNA"/>
</dbReference>
<evidence type="ECO:0000259" key="4">
    <source>
        <dbReference type="PROSITE" id="PS51140"/>
    </source>
</evidence>
<evidence type="ECO:0000313" key="6">
    <source>
        <dbReference type="Proteomes" id="UP000005018"/>
    </source>
</evidence>
<keyword evidence="1" id="KW-0833">Ubl conjugation pathway</keyword>
<sequence length="575" mass="65186">MDCLSEELAKASLTATDSFEEQDNLDHTDRENVDTKLCANANNVGNANSLSQTSIITSQPTSISTSPSRKTSTTSSNSIKDRNLTIEEEYTQFFYDETDSDPNFINLVEQLSEIFPTFSKADLKIRLKLNDNVEQLMEELFIECEQSELLDIENMAKEEVTRLQGSNHSEEPTKQGLAWYQKPSKPGPKLQSSKYIVETCQLQEIFPHLSPPLIEQALIKRNGDMDATSVDLLDPDSIETKGDKSQANAWQDNTDLLCRLKMFLNLSDSGITAGQDLTKRVLEEEEIQFHIRKCRQDYSETLKSIIVNCRPKVQHKVTVRGVGGRVQRGGSRTTSRSKTEYRLTPTTYKYKANRAESLELQQMYLINEELQMLDESILINALEFYEGDCDKVLQFAIEVLSNCSVEQLPTVKYSLGIDSKNKLTKQSTSNGIKPIHGEIVYPNLAESFKGYSAKRRQSSSHFSTSITTKDISKYVSGSKVDLHGKTALEALTLTRNVLDAWWQEEIEQRIEHGKLNSYGSLAVFVDNLLIITGRGIHSVNGVSIVRRYVKDYLVRNRYVFDERVGNFEIKGMRKR</sequence>
<feature type="domain" description="CUE" evidence="4">
    <location>
        <begin position="194"/>
        <end position="238"/>
    </location>
</feature>
<dbReference type="HOGENOM" id="CLU_474057_0_0_1"/>
<dbReference type="SMART" id="SM00463">
    <property type="entry name" value="SMR"/>
    <property type="match status" value="1"/>
</dbReference>
<dbReference type="InterPro" id="IPR052772">
    <property type="entry name" value="Endo/PolyKinase_Domain-Protein"/>
</dbReference>
<gene>
    <name evidence="5" type="ORF">CORT_0B02460</name>
</gene>
<evidence type="ECO:0000256" key="1">
    <source>
        <dbReference type="ARBA" id="ARBA00022786"/>
    </source>
</evidence>
<dbReference type="GO" id="GO:0043130">
    <property type="term" value="F:ubiquitin binding"/>
    <property type="evidence" value="ECO:0007669"/>
    <property type="project" value="InterPro"/>
</dbReference>
<feature type="region of interest" description="Disordered" evidence="2">
    <location>
        <begin position="163"/>
        <end position="190"/>
    </location>
</feature>
<dbReference type="PANTHER" id="PTHR46535:SF1">
    <property type="entry name" value="NEDD4-BINDING PROTEIN 2"/>
    <property type="match status" value="1"/>
</dbReference>
<dbReference type="OrthoDB" id="4080456at2759"/>
<keyword evidence="6" id="KW-1185">Reference proteome</keyword>
<evidence type="ECO:0000256" key="2">
    <source>
        <dbReference type="SAM" id="MobiDB-lite"/>
    </source>
</evidence>
<dbReference type="eggNOG" id="KOG2401">
    <property type="taxonomic scope" value="Eukaryota"/>
</dbReference>
<dbReference type="PROSITE" id="PS50828">
    <property type="entry name" value="SMR"/>
    <property type="match status" value="1"/>
</dbReference>
<reference evidence="5 6" key="1">
    <citation type="journal article" date="2012" name="PLoS ONE">
        <title>Sequence and analysis of the genome of the pathogenic yeast Candida orthopsilosis.</title>
        <authorList>
            <person name="Riccombeni A."/>
            <person name="Vidanes G."/>
            <person name="Proux-Wera E."/>
            <person name="Wolfe K.H."/>
            <person name="Butler G."/>
        </authorList>
    </citation>
    <scope>NUCLEOTIDE SEQUENCE [LARGE SCALE GENOMIC DNA]</scope>
    <source>
        <strain evidence="5 6">Co 90-125</strain>
    </source>
</reference>
<dbReference type="Gene3D" id="3.30.1370.110">
    <property type="match status" value="1"/>
</dbReference>
<dbReference type="SUPFAM" id="SSF160443">
    <property type="entry name" value="SMR domain-like"/>
    <property type="match status" value="1"/>
</dbReference>
<feature type="region of interest" description="Disordered" evidence="2">
    <location>
        <begin position="58"/>
        <end position="80"/>
    </location>
</feature>
<feature type="domain" description="Smr" evidence="3">
    <location>
        <begin position="480"/>
        <end position="575"/>
    </location>
</feature>
<dbReference type="Proteomes" id="UP000005018">
    <property type="component" value="Chromosome 2"/>
</dbReference>